<protein>
    <recommendedName>
        <fullName evidence="2">Phospholipase C</fullName>
        <ecNumber evidence="1">3.1.4.3</ecNumber>
    </recommendedName>
    <alternativeName>
        <fullName evidence="7">Phosphatidylcholine cholinephosphohydrolase</fullName>
    </alternativeName>
</protein>
<comment type="caution">
    <text evidence="10">The sequence shown here is derived from an EMBL/GenBank/DDBJ whole genome shotgun (WGS) entry which is preliminary data.</text>
</comment>
<evidence type="ECO:0000256" key="6">
    <source>
        <dbReference type="ARBA" id="ARBA00022833"/>
    </source>
</evidence>
<evidence type="ECO:0000256" key="4">
    <source>
        <dbReference type="ARBA" id="ARBA00022729"/>
    </source>
</evidence>
<name>A0AA44Q5P2_BACCE</name>
<dbReference type="AlphaFoldDB" id="A0AA44Q5P2"/>
<dbReference type="Gene3D" id="1.10.575.10">
    <property type="entry name" value="P1 Nuclease"/>
    <property type="match status" value="1"/>
</dbReference>
<feature type="chain" id="PRO_5041282575" description="Phospholipase C" evidence="8">
    <location>
        <begin position="31"/>
        <end position="469"/>
    </location>
</feature>
<dbReference type="PROSITE" id="PS51346">
    <property type="entry name" value="PROKAR_ZN_DEPEND_PLPC_2"/>
    <property type="match status" value="1"/>
</dbReference>
<feature type="signal peptide" evidence="8">
    <location>
        <begin position="1"/>
        <end position="30"/>
    </location>
</feature>
<dbReference type="Gene3D" id="2.80.10.50">
    <property type="match status" value="1"/>
</dbReference>
<sequence length="469" mass="53777">MKKTKKITSTLCIAGMTLTILGVAPQSSYAHLDQIDLTENDPITARWSAEAPYHSDKSTHLWIAKQAIEIMKTESNVEANKQALDFLNYPQYKDLFSKGLYDADYEAEFNDGGTGIGGVFKGGWKSHFYDPDTKENYRGETDPTALTQGKKYFYESGEHLRNKDYEKAFYYLGVATHYFTDATQPMHAANFTAIDTRAIKYHSYFENYVTTIQDQFAVNTGGNYNDSLSTPEEWIDYAARVAKPEIQNIANDKTFEYYNSGKAQLWQEMVTPAVQRSLGEAQRNTAGFLNLWFKTFAKNVQAPSIETALIYDIAGNVIEAGKSYYIVPSESPYQGLAFEWYSLNRYDYVLLASKENNALSGTPIEFVFYKENDAKLHHGESIYLRMKHSNYDQFQYLNWSNYSSWIHLAQKSDSLADFKIKINPDNPTEYYIFTDDYPLNYENINAEKSWIVLGEKTLKPSSWKFVPVK</sequence>
<evidence type="ECO:0000259" key="9">
    <source>
        <dbReference type="PROSITE" id="PS51346"/>
    </source>
</evidence>
<proteinExistence type="predicted"/>
<dbReference type="PRINTS" id="PR00479">
    <property type="entry name" value="PRPHPHLPASEC"/>
</dbReference>
<reference evidence="10 11" key="1">
    <citation type="submission" date="2017-09" db="EMBL/GenBank/DDBJ databases">
        <title>Large-scale bioinformatics analysis of Bacillus genomes uncovers conserved roles of natural products in bacterial physiology.</title>
        <authorList>
            <consortium name="Agbiome Team Llc"/>
            <person name="Bleich R.M."/>
            <person name="Grubbs K.J."/>
            <person name="Santa Maria K.C."/>
            <person name="Allen S.E."/>
            <person name="Farag S."/>
            <person name="Shank E.A."/>
            <person name="Bowers A."/>
        </authorList>
    </citation>
    <scope>NUCLEOTIDE SEQUENCE [LARGE SCALE GENOMIC DNA]</scope>
    <source>
        <strain evidence="10 11">AFS067272</strain>
    </source>
</reference>
<dbReference type="EC" id="3.1.4.3" evidence="1"/>
<dbReference type="GO" id="GO:0034480">
    <property type="term" value="F:phosphatidylcholine phospholipase C activity"/>
    <property type="evidence" value="ECO:0007669"/>
    <property type="project" value="UniProtKB-EC"/>
</dbReference>
<accession>A0AA44Q5P2</accession>
<dbReference type="Proteomes" id="UP000226357">
    <property type="component" value="Unassembled WGS sequence"/>
</dbReference>
<keyword evidence="3" id="KW-0479">Metal-binding</keyword>
<dbReference type="SUPFAM" id="SSF50386">
    <property type="entry name" value="STI-like"/>
    <property type="match status" value="1"/>
</dbReference>
<keyword evidence="4 8" id="KW-0732">Signal</keyword>
<evidence type="ECO:0000256" key="7">
    <source>
        <dbReference type="ARBA" id="ARBA00031285"/>
    </source>
</evidence>
<dbReference type="Pfam" id="PF00882">
    <property type="entry name" value="Zn_dep_PLPC"/>
    <property type="match status" value="1"/>
</dbReference>
<dbReference type="InterPro" id="IPR001531">
    <property type="entry name" value="Zn_PLipaseC"/>
</dbReference>
<dbReference type="EMBL" id="NVBO01000327">
    <property type="protein sequence ID" value="PFR88724.1"/>
    <property type="molecule type" value="Genomic_DNA"/>
</dbReference>
<dbReference type="InterPro" id="IPR029002">
    <property type="entry name" value="PLPC/GPLD1"/>
</dbReference>
<dbReference type="InterPro" id="IPR008947">
    <property type="entry name" value="PLipase_C/P1_nuclease_dom_sf"/>
</dbReference>
<evidence type="ECO:0000313" key="11">
    <source>
        <dbReference type="Proteomes" id="UP000226357"/>
    </source>
</evidence>
<gene>
    <name evidence="10" type="ORF">COK38_25310</name>
</gene>
<organism evidence="10 11">
    <name type="scientific">Bacillus cereus</name>
    <dbReference type="NCBI Taxonomy" id="1396"/>
    <lineage>
        <taxon>Bacteria</taxon>
        <taxon>Bacillati</taxon>
        <taxon>Bacillota</taxon>
        <taxon>Bacilli</taxon>
        <taxon>Bacillales</taxon>
        <taxon>Bacillaceae</taxon>
        <taxon>Bacillus</taxon>
        <taxon>Bacillus cereus group</taxon>
    </lineage>
</organism>
<dbReference type="RefSeq" id="WP_098523609.1">
    <property type="nucleotide sequence ID" value="NZ_NUYJ01000115.1"/>
</dbReference>
<keyword evidence="5" id="KW-0378">Hydrolase</keyword>
<evidence type="ECO:0000256" key="1">
    <source>
        <dbReference type="ARBA" id="ARBA00012018"/>
    </source>
</evidence>
<dbReference type="GO" id="GO:0008270">
    <property type="term" value="F:zinc ion binding"/>
    <property type="evidence" value="ECO:0007669"/>
    <property type="project" value="InterPro"/>
</dbReference>
<dbReference type="SUPFAM" id="SSF48537">
    <property type="entry name" value="Phospholipase C/P1 nuclease"/>
    <property type="match status" value="1"/>
</dbReference>
<evidence type="ECO:0000256" key="8">
    <source>
        <dbReference type="SAM" id="SignalP"/>
    </source>
</evidence>
<feature type="domain" description="Zn-dependent PLC" evidence="9">
    <location>
        <begin position="44"/>
        <end position="303"/>
    </location>
</feature>
<evidence type="ECO:0000256" key="3">
    <source>
        <dbReference type="ARBA" id="ARBA00022723"/>
    </source>
</evidence>
<evidence type="ECO:0000256" key="2">
    <source>
        <dbReference type="ARBA" id="ARBA00018391"/>
    </source>
</evidence>
<dbReference type="InterPro" id="IPR011065">
    <property type="entry name" value="Kunitz_inhibitor_STI-like_sf"/>
</dbReference>
<dbReference type="SMART" id="SM00770">
    <property type="entry name" value="Zn_dep_PLPC"/>
    <property type="match status" value="1"/>
</dbReference>
<evidence type="ECO:0000313" key="10">
    <source>
        <dbReference type="EMBL" id="PFR88724.1"/>
    </source>
</evidence>
<keyword evidence="6" id="KW-0862">Zinc</keyword>
<evidence type="ECO:0000256" key="5">
    <source>
        <dbReference type="ARBA" id="ARBA00022801"/>
    </source>
</evidence>
<dbReference type="CDD" id="cd11009">
    <property type="entry name" value="Zn_dep_PLPC"/>
    <property type="match status" value="1"/>
</dbReference>